<keyword evidence="1" id="KW-0812">Transmembrane</keyword>
<dbReference type="EMBL" id="ASGP02000003">
    <property type="protein sequence ID" value="KAH9515998.1"/>
    <property type="molecule type" value="Genomic_DNA"/>
</dbReference>
<protein>
    <submittedName>
        <fullName evidence="2">Uncharacterized protein</fullName>
    </submittedName>
</protein>
<dbReference type="Proteomes" id="UP000790347">
    <property type="component" value="Unassembled WGS sequence"/>
</dbReference>
<evidence type="ECO:0000256" key="1">
    <source>
        <dbReference type="SAM" id="Phobius"/>
    </source>
</evidence>
<accession>A0A922L2E5</accession>
<evidence type="ECO:0000313" key="2">
    <source>
        <dbReference type="EMBL" id="KAH9515998.1"/>
    </source>
</evidence>
<feature type="transmembrane region" description="Helical" evidence="1">
    <location>
        <begin position="20"/>
        <end position="43"/>
    </location>
</feature>
<gene>
    <name evidence="2" type="ORF">DERF_006763</name>
</gene>
<sequence length="69" mass="8199">MNSFEEKSRYLKSQPQLNSIIIIIIIDAQIFAGIDGFTMLYTWNNKNSRYSIRNNHYHKISIYDELSIQ</sequence>
<dbReference type="AlphaFoldDB" id="A0A922L2E5"/>
<keyword evidence="3" id="KW-1185">Reference proteome</keyword>
<keyword evidence="1" id="KW-0472">Membrane</keyword>
<keyword evidence="1" id="KW-1133">Transmembrane helix</keyword>
<reference evidence="2" key="1">
    <citation type="submission" date="2013-05" db="EMBL/GenBank/DDBJ databases">
        <authorList>
            <person name="Yim A.K.Y."/>
            <person name="Chan T.F."/>
            <person name="Ji K.M."/>
            <person name="Liu X.Y."/>
            <person name="Zhou J.W."/>
            <person name="Li R.Q."/>
            <person name="Yang K.Y."/>
            <person name="Li J."/>
            <person name="Li M."/>
            <person name="Law P.T.W."/>
            <person name="Wu Y.L."/>
            <person name="Cai Z.L."/>
            <person name="Qin H."/>
            <person name="Bao Y."/>
            <person name="Leung R.K.K."/>
            <person name="Ng P.K.S."/>
            <person name="Zou J."/>
            <person name="Zhong X.J."/>
            <person name="Ran P.X."/>
            <person name="Zhong N.S."/>
            <person name="Liu Z.G."/>
            <person name="Tsui S.K.W."/>
        </authorList>
    </citation>
    <scope>NUCLEOTIDE SEQUENCE</scope>
    <source>
        <strain evidence="2">Derf</strain>
        <tissue evidence="2">Whole organism</tissue>
    </source>
</reference>
<organism evidence="2 3">
    <name type="scientific">Dermatophagoides farinae</name>
    <name type="common">American house dust mite</name>
    <dbReference type="NCBI Taxonomy" id="6954"/>
    <lineage>
        <taxon>Eukaryota</taxon>
        <taxon>Metazoa</taxon>
        <taxon>Ecdysozoa</taxon>
        <taxon>Arthropoda</taxon>
        <taxon>Chelicerata</taxon>
        <taxon>Arachnida</taxon>
        <taxon>Acari</taxon>
        <taxon>Acariformes</taxon>
        <taxon>Sarcoptiformes</taxon>
        <taxon>Astigmata</taxon>
        <taxon>Psoroptidia</taxon>
        <taxon>Analgoidea</taxon>
        <taxon>Pyroglyphidae</taxon>
        <taxon>Dermatophagoidinae</taxon>
        <taxon>Dermatophagoides</taxon>
    </lineage>
</organism>
<comment type="caution">
    <text evidence="2">The sequence shown here is derived from an EMBL/GenBank/DDBJ whole genome shotgun (WGS) entry which is preliminary data.</text>
</comment>
<evidence type="ECO:0000313" key="3">
    <source>
        <dbReference type="Proteomes" id="UP000790347"/>
    </source>
</evidence>
<reference evidence="2" key="2">
    <citation type="journal article" date="2022" name="Res Sq">
        <title>Comparative Genomics Reveals Insights into the Divergent Evolution of Astigmatic Mites and Household Pest Adaptations.</title>
        <authorList>
            <person name="Xiong Q."/>
            <person name="Wan A.T.-Y."/>
            <person name="Liu X.-Y."/>
            <person name="Fung C.S.-H."/>
            <person name="Xiao X."/>
            <person name="Malainual N."/>
            <person name="Hou J."/>
            <person name="Wang L."/>
            <person name="Wang M."/>
            <person name="Yang K."/>
            <person name="Cui Y."/>
            <person name="Leung E."/>
            <person name="Nong W."/>
            <person name="Shin S.-K."/>
            <person name="Au S."/>
            <person name="Jeong K.Y."/>
            <person name="Chew F.T."/>
            <person name="Hui J."/>
            <person name="Leung T.F."/>
            <person name="Tungtrongchitr A."/>
            <person name="Zhong N."/>
            <person name="Liu Z."/>
            <person name="Tsui S."/>
        </authorList>
    </citation>
    <scope>NUCLEOTIDE SEQUENCE</scope>
    <source>
        <strain evidence="2">Derf</strain>
        <tissue evidence="2">Whole organism</tissue>
    </source>
</reference>
<name>A0A922L2E5_DERFA</name>
<proteinExistence type="predicted"/>